<feature type="region of interest" description="Disordered" evidence="1">
    <location>
        <begin position="1"/>
        <end position="155"/>
    </location>
</feature>
<sequence length="214" mass="23871">MQEQPNHDLPNANGTATASTPKRKPPKLRPPKLRKGPTSEPESSNSNEQRVNGIPESAKSNSVSSIPESSSTGQMQEENQSPSPEPAPQVENPKERTRHHRRVRRVSTLAQDPSQDQDTQLEQRDNRSLEQRKVQETQVSNVLNPPEAQGQVQRAGELVPQAADGAVEQVRETTEVKPQSQKNDQLRLRLDLNLDVEVELKAKIRGDLTLQLLQ</sequence>
<evidence type="ECO:0000313" key="2">
    <source>
        <dbReference type="EMBL" id="OQD80443.1"/>
    </source>
</evidence>
<dbReference type="EMBL" id="MDYN01000035">
    <property type="protein sequence ID" value="OQD80443.1"/>
    <property type="molecule type" value="Genomic_DNA"/>
</dbReference>
<feature type="compositionally biased region" description="Basic residues" evidence="1">
    <location>
        <begin position="96"/>
        <end position="105"/>
    </location>
</feature>
<evidence type="ECO:0000256" key="1">
    <source>
        <dbReference type="SAM" id="MobiDB-lite"/>
    </source>
</evidence>
<feature type="compositionally biased region" description="Basic residues" evidence="1">
    <location>
        <begin position="21"/>
        <end position="35"/>
    </location>
</feature>
<accession>A0A1V6PU25</accession>
<dbReference type="PANTHER" id="PTHR35587:SF3">
    <property type="entry name" value="EXPRESSED PROTEIN"/>
    <property type="match status" value="1"/>
</dbReference>
<feature type="compositionally biased region" description="Basic and acidic residues" evidence="1">
    <location>
        <begin position="121"/>
        <end position="135"/>
    </location>
</feature>
<protein>
    <submittedName>
        <fullName evidence="2">Uncharacterized protein</fullName>
    </submittedName>
</protein>
<name>A0A1V6PU25_9EURO</name>
<feature type="compositionally biased region" description="Polar residues" evidence="1">
    <location>
        <begin position="72"/>
        <end position="82"/>
    </location>
</feature>
<dbReference type="AlphaFoldDB" id="A0A1V6PU25"/>
<organism evidence="2 3">
    <name type="scientific">Penicillium antarcticum</name>
    <dbReference type="NCBI Taxonomy" id="416450"/>
    <lineage>
        <taxon>Eukaryota</taxon>
        <taxon>Fungi</taxon>
        <taxon>Dikarya</taxon>
        <taxon>Ascomycota</taxon>
        <taxon>Pezizomycotina</taxon>
        <taxon>Eurotiomycetes</taxon>
        <taxon>Eurotiomycetidae</taxon>
        <taxon>Eurotiales</taxon>
        <taxon>Aspergillaceae</taxon>
        <taxon>Penicillium</taxon>
    </lineage>
</organism>
<comment type="caution">
    <text evidence="2">The sequence shown here is derived from an EMBL/GenBank/DDBJ whole genome shotgun (WGS) entry which is preliminary data.</text>
</comment>
<gene>
    <name evidence="2" type="ORF">PENANT_c035G07795</name>
</gene>
<keyword evidence="3" id="KW-1185">Reference proteome</keyword>
<feature type="compositionally biased region" description="Low complexity" evidence="1">
    <location>
        <begin position="60"/>
        <end position="71"/>
    </location>
</feature>
<dbReference type="PANTHER" id="PTHR35587">
    <property type="entry name" value="EXPRESSED PROTEIN"/>
    <property type="match status" value="1"/>
</dbReference>
<feature type="compositionally biased region" description="Polar residues" evidence="1">
    <location>
        <begin position="108"/>
        <end position="120"/>
    </location>
</feature>
<reference evidence="3" key="1">
    <citation type="journal article" date="2017" name="Nat. Microbiol.">
        <title>Global analysis of biosynthetic gene clusters reveals vast potential of secondary metabolite production in Penicillium species.</title>
        <authorList>
            <person name="Nielsen J.C."/>
            <person name="Grijseels S."/>
            <person name="Prigent S."/>
            <person name="Ji B."/>
            <person name="Dainat J."/>
            <person name="Nielsen K.F."/>
            <person name="Frisvad J.C."/>
            <person name="Workman M."/>
            <person name="Nielsen J."/>
        </authorList>
    </citation>
    <scope>NUCLEOTIDE SEQUENCE [LARGE SCALE GENOMIC DNA]</scope>
    <source>
        <strain evidence="3">IBT 31811</strain>
    </source>
</reference>
<dbReference type="Proteomes" id="UP000191672">
    <property type="component" value="Unassembled WGS sequence"/>
</dbReference>
<evidence type="ECO:0000313" key="3">
    <source>
        <dbReference type="Proteomes" id="UP000191672"/>
    </source>
</evidence>
<dbReference type="OrthoDB" id="2873061at2759"/>
<feature type="compositionally biased region" description="Low complexity" evidence="1">
    <location>
        <begin position="39"/>
        <end position="48"/>
    </location>
</feature>
<proteinExistence type="predicted"/>